<accession>A0A923PJR8</accession>
<proteinExistence type="predicted"/>
<comment type="caution">
    <text evidence="2">The sequence shown here is derived from an EMBL/GenBank/DDBJ whole genome shotgun (WGS) entry which is preliminary data.</text>
</comment>
<reference evidence="2" key="1">
    <citation type="submission" date="2020-08" db="EMBL/GenBank/DDBJ databases">
        <title>Lewinella bacteria from marine environments.</title>
        <authorList>
            <person name="Zhong Y."/>
        </authorList>
    </citation>
    <scope>NUCLEOTIDE SEQUENCE</scope>
    <source>
        <strain evidence="2">KCTC 42187</strain>
    </source>
</reference>
<gene>
    <name evidence="2" type="ORF">H9S92_14380</name>
</gene>
<protein>
    <submittedName>
        <fullName evidence="2">Glycosyltransferase family 4 protein</fullName>
    </submittedName>
</protein>
<evidence type="ECO:0000313" key="3">
    <source>
        <dbReference type="Proteomes" id="UP000650081"/>
    </source>
</evidence>
<dbReference type="Pfam" id="PF13692">
    <property type="entry name" value="Glyco_trans_1_4"/>
    <property type="match status" value="1"/>
</dbReference>
<dbReference type="AlphaFoldDB" id="A0A923PJR8"/>
<organism evidence="2 3">
    <name type="scientific">Neolewinella lacunae</name>
    <dbReference type="NCBI Taxonomy" id="1517758"/>
    <lineage>
        <taxon>Bacteria</taxon>
        <taxon>Pseudomonadati</taxon>
        <taxon>Bacteroidota</taxon>
        <taxon>Saprospiria</taxon>
        <taxon>Saprospirales</taxon>
        <taxon>Lewinellaceae</taxon>
        <taxon>Neolewinella</taxon>
    </lineage>
</organism>
<dbReference type="Gene3D" id="3.40.50.2000">
    <property type="entry name" value="Glycogen Phosphorylase B"/>
    <property type="match status" value="2"/>
</dbReference>
<dbReference type="SUPFAM" id="SSF53756">
    <property type="entry name" value="UDP-Glycosyltransferase/glycogen phosphorylase"/>
    <property type="match status" value="1"/>
</dbReference>
<dbReference type="InterPro" id="IPR028098">
    <property type="entry name" value="Glyco_trans_4-like_N"/>
</dbReference>
<dbReference type="Proteomes" id="UP000650081">
    <property type="component" value="Unassembled WGS sequence"/>
</dbReference>
<dbReference type="EMBL" id="JACSIT010000135">
    <property type="protein sequence ID" value="MBC6995357.1"/>
    <property type="molecule type" value="Genomic_DNA"/>
</dbReference>
<dbReference type="CDD" id="cd03801">
    <property type="entry name" value="GT4_PimA-like"/>
    <property type="match status" value="1"/>
</dbReference>
<evidence type="ECO:0000259" key="1">
    <source>
        <dbReference type="Pfam" id="PF13439"/>
    </source>
</evidence>
<dbReference type="Pfam" id="PF13439">
    <property type="entry name" value="Glyco_transf_4"/>
    <property type="match status" value="1"/>
</dbReference>
<sequence length="363" mass="41229">MKIVCTVTNDLSHEQRMDRVCTSLVKAGHEVTLVGRLRVGSRELPEKPYRQYRISCRYNHGKRFYAAYNYQLWRTLRHWDFDALCAVDLDTLPAGVALTNGRRKLIFDAHEWFSETPEVVGRPLVRGVWRGLGKALVPRTDLRYTVAPVLAEKLGAEYGVPFGTVRNLPLRSHREPAPVPAQKIILYQGMLNPGRGLEVAIAAMQWLPDCELWLVGKGPEEGALRRCQERLEEPGKVRFLGFRPPEELPDLTRKAWLGLNLLDAVSPSYYYSLANKALDYVQAGLPSVQMDFPEYRALQNQHHCYLLLDQLDARALAQRIATLANDPAAYEQLRANCLRAAEVLCWEREEEVLLGLWADLAPG</sequence>
<feature type="domain" description="Glycosyltransferase subfamily 4-like N-terminal" evidence="1">
    <location>
        <begin position="15"/>
        <end position="165"/>
    </location>
</feature>
<dbReference type="RefSeq" id="WP_187467392.1">
    <property type="nucleotide sequence ID" value="NZ_JACSIT010000135.1"/>
</dbReference>
<keyword evidence="3" id="KW-1185">Reference proteome</keyword>
<dbReference type="PANTHER" id="PTHR45947:SF3">
    <property type="entry name" value="SULFOQUINOVOSYL TRANSFERASE SQD2"/>
    <property type="match status" value="1"/>
</dbReference>
<name>A0A923PJR8_9BACT</name>
<dbReference type="InterPro" id="IPR050194">
    <property type="entry name" value="Glycosyltransferase_grp1"/>
</dbReference>
<dbReference type="PANTHER" id="PTHR45947">
    <property type="entry name" value="SULFOQUINOVOSYL TRANSFERASE SQD2"/>
    <property type="match status" value="1"/>
</dbReference>
<dbReference type="GO" id="GO:0016757">
    <property type="term" value="F:glycosyltransferase activity"/>
    <property type="evidence" value="ECO:0007669"/>
    <property type="project" value="UniProtKB-ARBA"/>
</dbReference>
<evidence type="ECO:0000313" key="2">
    <source>
        <dbReference type="EMBL" id="MBC6995357.1"/>
    </source>
</evidence>